<dbReference type="Gene3D" id="3.40.50.1400">
    <property type="match status" value="2"/>
</dbReference>
<evidence type="ECO:0000256" key="8">
    <source>
        <dbReference type="RuleBase" id="RU004185"/>
    </source>
</evidence>
<evidence type="ECO:0000256" key="6">
    <source>
        <dbReference type="ARBA" id="ARBA00024536"/>
    </source>
</evidence>
<dbReference type="UniPathway" id="UPA00252">
    <property type="reaction ID" value="UER00325"/>
</dbReference>
<dbReference type="RefSeq" id="WP_053221736.1">
    <property type="nucleotide sequence ID" value="NZ_JSVA01000001.1"/>
</dbReference>
<keyword evidence="10" id="KW-1185">Reference proteome</keyword>
<organism evidence="9 10">
    <name type="scientific">Roseivirga seohaensis subsp. aquiponti</name>
    <dbReference type="NCBI Taxonomy" id="1566026"/>
    <lineage>
        <taxon>Bacteria</taxon>
        <taxon>Pseudomonadati</taxon>
        <taxon>Bacteroidota</taxon>
        <taxon>Cytophagia</taxon>
        <taxon>Cytophagales</taxon>
        <taxon>Roseivirgaceae</taxon>
        <taxon>Roseivirga</taxon>
    </lineage>
</organism>
<dbReference type="EC" id="4.98.1.1" evidence="7"/>
<dbReference type="GO" id="GO:0046872">
    <property type="term" value="F:metal ion binding"/>
    <property type="evidence" value="ECO:0007669"/>
    <property type="project" value="UniProtKB-KW"/>
</dbReference>
<dbReference type="HAMAP" id="MF_00323">
    <property type="entry name" value="Ferrochelatase"/>
    <property type="match status" value="1"/>
</dbReference>
<dbReference type="Pfam" id="PF00762">
    <property type="entry name" value="Ferrochelatase"/>
    <property type="match status" value="1"/>
</dbReference>
<dbReference type="GO" id="GO:0005737">
    <property type="term" value="C:cytoplasm"/>
    <property type="evidence" value="ECO:0007669"/>
    <property type="project" value="UniProtKB-SubCell"/>
</dbReference>
<keyword evidence="5 7" id="KW-0627">Porphyrin biosynthesis</keyword>
<reference evidence="10" key="1">
    <citation type="submission" date="2014-11" db="EMBL/GenBank/DDBJ databases">
        <title>Genome sequencing of Roseivirga sp. D-25.</title>
        <authorList>
            <person name="Selvaratnam C."/>
            <person name="Thevarajoo S."/>
            <person name="Goh K.M."/>
            <person name="Eee R."/>
            <person name="Chan K.-G."/>
            <person name="Chong C.S."/>
        </authorList>
    </citation>
    <scope>NUCLEOTIDE SEQUENCE [LARGE SCALE GENOMIC DNA]</scope>
    <source>
        <strain evidence="10">D-25</strain>
    </source>
</reference>
<dbReference type="CDD" id="cd00419">
    <property type="entry name" value="Ferrochelatase_C"/>
    <property type="match status" value="1"/>
</dbReference>
<evidence type="ECO:0000256" key="5">
    <source>
        <dbReference type="ARBA" id="ARBA00023244"/>
    </source>
</evidence>
<feature type="binding site" evidence="7">
    <location>
        <position position="194"/>
    </location>
    <ligand>
        <name>Fe(2+)</name>
        <dbReference type="ChEBI" id="CHEBI:29033"/>
    </ligand>
</feature>
<dbReference type="OrthoDB" id="9809741at2"/>
<dbReference type="InterPro" id="IPR033659">
    <property type="entry name" value="Ferrochelatase_N"/>
</dbReference>
<evidence type="ECO:0000256" key="2">
    <source>
        <dbReference type="ARBA" id="ARBA00023004"/>
    </source>
</evidence>
<comment type="caution">
    <text evidence="9">The sequence shown here is derived from an EMBL/GenBank/DDBJ whole genome shotgun (WGS) entry which is preliminary data.</text>
</comment>
<keyword evidence="7" id="KW-0479">Metal-binding</keyword>
<evidence type="ECO:0000256" key="4">
    <source>
        <dbReference type="ARBA" id="ARBA00023239"/>
    </source>
</evidence>
<comment type="similarity">
    <text evidence="1 7 8">Belongs to the ferrochelatase family.</text>
</comment>
<dbReference type="InterPro" id="IPR001015">
    <property type="entry name" value="Ferrochelatase"/>
</dbReference>
<comment type="subcellular location">
    <subcellularLocation>
        <location evidence="7">Cytoplasm</location>
    </subcellularLocation>
</comment>
<dbReference type="EMBL" id="JSVA01000001">
    <property type="protein sequence ID" value="KOF04585.1"/>
    <property type="molecule type" value="Genomic_DNA"/>
</dbReference>
<accession>A0A0L8AQS9</accession>
<evidence type="ECO:0000256" key="7">
    <source>
        <dbReference type="HAMAP-Rule" id="MF_00323"/>
    </source>
</evidence>
<keyword evidence="7" id="KW-0963">Cytoplasm</keyword>
<evidence type="ECO:0000256" key="3">
    <source>
        <dbReference type="ARBA" id="ARBA00023133"/>
    </source>
</evidence>
<evidence type="ECO:0000313" key="9">
    <source>
        <dbReference type="EMBL" id="KOF04585.1"/>
    </source>
</evidence>
<dbReference type="PANTHER" id="PTHR11108">
    <property type="entry name" value="FERROCHELATASE"/>
    <property type="match status" value="1"/>
</dbReference>
<keyword evidence="4 7" id="KW-0456">Lyase</keyword>
<dbReference type="CDD" id="cd03411">
    <property type="entry name" value="Ferrochelatase_N"/>
    <property type="match status" value="1"/>
</dbReference>
<comment type="pathway">
    <text evidence="7">Porphyrin-containing compound metabolism; protoheme biosynthesis; protoheme from protoporphyrin-IX: step 1/1.</text>
</comment>
<comment type="catalytic activity">
    <reaction evidence="7">
        <text>heme b + 2 H(+) = protoporphyrin IX + Fe(2+)</text>
        <dbReference type="Rhea" id="RHEA:22584"/>
        <dbReference type="ChEBI" id="CHEBI:15378"/>
        <dbReference type="ChEBI" id="CHEBI:29033"/>
        <dbReference type="ChEBI" id="CHEBI:57306"/>
        <dbReference type="ChEBI" id="CHEBI:60344"/>
        <dbReference type="EC" id="4.98.1.1"/>
    </reaction>
</comment>
<gene>
    <name evidence="7" type="primary">hemH</name>
    <name evidence="9" type="ORF">OB69_00545</name>
</gene>
<feature type="binding site" evidence="7">
    <location>
        <position position="295"/>
    </location>
    <ligand>
        <name>Fe(2+)</name>
        <dbReference type="ChEBI" id="CHEBI:29033"/>
    </ligand>
</feature>
<comment type="function">
    <text evidence="7">Catalyzes the ferrous insertion into protoporphyrin IX.</text>
</comment>
<dbReference type="SUPFAM" id="SSF53800">
    <property type="entry name" value="Chelatase"/>
    <property type="match status" value="1"/>
</dbReference>
<name>A0A0L8AQS9_9BACT</name>
<protein>
    <recommendedName>
        <fullName evidence="7">Ferrochelatase</fullName>
        <ecNumber evidence="7">4.98.1.1</ecNumber>
    </recommendedName>
    <alternativeName>
        <fullName evidence="7">Heme synthase</fullName>
    </alternativeName>
    <alternativeName>
        <fullName evidence="7">Protoheme ferro-lyase</fullName>
    </alternativeName>
</protein>
<sequence>MQKEKIGVLLVNLGTPDSPSTSDVRKYLRQFLMDGRVIDIPFLSRFLLVQGIIAPLRAPKSAKEYAKLWVERGSPLKFYGYDVRDSLQELLGPGYKVALGMRYQNPSIEEALNELKAASVSRIIVISLFPQYASASTGSAVQEVNDVVNKWQVIPSMSYINQFMDHPKFIQAFAENGLKLMETTDYDHVVFSYHGLPERQIKKGSDGNQCQLGSCCNKFHEKNRYCYRAQCFYTSRLLAEKLGLREDQYTISFQSRLGKDPWIKPYTDEILKDLPEKGIKKVLAYSPAFIADCLETTVEVGEQFKEEFMEAGGEVWDLVPSLNNSPTWIEGLKEMVENA</sequence>
<dbReference type="GO" id="GO:0006783">
    <property type="term" value="P:heme biosynthetic process"/>
    <property type="evidence" value="ECO:0007669"/>
    <property type="project" value="UniProtKB-UniRule"/>
</dbReference>
<dbReference type="InterPro" id="IPR033644">
    <property type="entry name" value="Ferrochelatase_C"/>
</dbReference>
<evidence type="ECO:0000313" key="10">
    <source>
        <dbReference type="Proteomes" id="UP000036908"/>
    </source>
</evidence>
<comment type="catalytic activity">
    <reaction evidence="6">
        <text>Fe-coproporphyrin III + 2 H(+) = coproporphyrin III + Fe(2+)</text>
        <dbReference type="Rhea" id="RHEA:49572"/>
        <dbReference type="ChEBI" id="CHEBI:15378"/>
        <dbReference type="ChEBI" id="CHEBI:29033"/>
        <dbReference type="ChEBI" id="CHEBI:68438"/>
        <dbReference type="ChEBI" id="CHEBI:131725"/>
        <dbReference type="EC" id="4.99.1.9"/>
    </reaction>
    <physiologicalReaction direction="right-to-left" evidence="6">
        <dbReference type="Rhea" id="RHEA:49574"/>
    </physiologicalReaction>
</comment>
<dbReference type="PANTHER" id="PTHR11108:SF1">
    <property type="entry name" value="FERROCHELATASE, MITOCHONDRIAL"/>
    <property type="match status" value="1"/>
</dbReference>
<evidence type="ECO:0000256" key="1">
    <source>
        <dbReference type="ARBA" id="ARBA00007718"/>
    </source>
</evidence>
<keyword evidence="2 7" id="KW-0408">Iron</keyword>
<proteinExistence type="inferred from homology"/>
<dbReference type="NCBIfam" id="TIGR00109">
    <property type="entry name" value="hemH"/>
    <property type="match status" value="1"/>
</dbReference>
<dbReference type="GO" id="GO:0004325">
    <property type="term" value="F:ferrochelatase activity"/>
    <property type="evidence" value="ECO:0007669"/>
    <property type="project" value="UniProtKB-UniRule"/>
</dbReference>
<dbReference type="AlphaFoldDB" id="A0A0L8AQS9"/>
<dbReference type="PATRIC" id="fig|1566026.4.peg.115"/>
<dbReference type="Proteomes" id="UP000036908">
    <property type="component" value="Unassembled WGS sequence"/>
</dbReference>
<keyword evidence="3 7" id="KW-0350">Heme biosynthesis</keyword>